<dbReference type="PROSITE" id="PS00062">
    <property type="entry name" value="ALDOKETO_REDUCTASE_2"/>
    <property type="match status" value="1"/>
</dbReference>
<evidence type="ECO:0000259" key="2">
    <source>
        <dbReference type="Pfam" id="PF00248"/>
    </source>
</evidence>
<dbReference type="GO" id="GO:0005737">
    <property type="term" value="C:cytoplasm"/>
    <property type="evidence" value="ECO:0007669"/>
    <property type="project" value="TreeGrafter"/>
</dbReference>
<accession>A0A4R2IQN8</accession>
<dbReference type="EMBL" id="SLWR01000005">
    <property type="protein sequence ID" value="TCO47544.1"/>
    <property type="molecule type" value="Genomic_DNA"/>
</dbReference>
<keyword evidence="4" id="KW-1185">Reference proteome</keyword>
<dbReference type="CDD" id="cd19093">
    <property type="entry name" value="AKR_AtPLR-like"/>
    <property type="match status" value="1"/>
</dbReference>
<feature type="domain" description="NADP-dependent oxidoreductase" evidence="2">
    <location>
        <begin position="21"/>
        <end position="308"/>
    </location>
</feature>
<dbReference type="InterPro" id="IPR050791">
    <property type="entry name" value="Aldo-Keto_reductase"/>
</dbReference>
<gene>
    <name evidence="3" type="ORF">EV646_10597</name>
</gene>
<name>A0A4R2IQN8_9ACTN</name>
<dbReference type="InterPro" id="IPR036812">
    <property type="entry name" value="NAD(P)_OxRdtase_dom_sf"/>
</dbReference>
<evidence type="ECO:0000256" key="1">
    <source>
        <dbReference type="ARBA" id="ARBA00023002"/>
    </source>
</evidence>
<keyword evidence="1" id="KW-0560">Oxidoreductase</keyword>
<proteinExistence type="predicted"/>
<dbReference type="OrthoDB" id="9768793at2"/>
<dbReference type="AlphaFoldDB" id="A0A4R2IQN8"/>
<dbReference type="InterPro" id="IPR023210">
    <property type="entry name" value="NADP_OxRdtase_dom"/>
</dbReference>
<dbReference type="PRINTS" id="PR00069">
    <property type="entry name" value="ALDKETRDTASE"/>
</dbReference>
<dbReference type="RefSeq" id="WP_132149132.1">
    <property type="nucleotide sequence ID" value="NZ_SLWR01000005.1"/>
</dbReference>
<dbReference type="SUPFAM" id="SSF51430">
    <property type="entry name" value="NAD(P)-linked oxidoreductase"/>
    <property type="match status" value="1"/>
</dbReference>
<protein>
    <submittedName>
        <fullName evidence="3">Aryl-alcohol dehydrogenase-like predicted oxidoreductase</fullName>
    </submittedName>
</protein>
<dbReference type="InterPro" id="IPR018170">
    <property type="entry name" value="Aldo/ket_reductase_CS"/>
</dbReference>
<dbReference type="Pfam" id="PF00248">
    <property type="entry name" value="Aldo_ket_red"/>
    <property type="match status" value="1"/>
</dbReference>
<dbReference type="Proteomes" id="UP000295573">
    <property type="component" value="Unassembled WGS sequence"/>
</dbReference>
<comment type="caution">
    <text evidence="3">The sequence shown here is derived from an EMBL/GenBank/DDBJ whole genome shotgun (WGS) entry which is preliminary data.</text>
</comment>
<dbReference type="PANTHER" id="PTHR43625">
    <property type="entry name" value="AFLATOXIN B1 ALDEHYDE REDUCTASE"/>
    <property type="match status" value="1"/>
</dbReference>
<dbReference type="InterPro" id="IPR020471">
    <property type="entry name" value="AKR"/>
</dbReference>
<reference evidence="3 4" key="1">
    <citation type="journal article" date="2015" name="Stand. Genomic Sci.">
        <title>Genomic Encyclopedia of Bacterial and Archaeal Type Strains, Phase III: the genomes of soil and plant-associated and newly described type strains.</title>
        <authorList>
            <person name="Whitman W.B."/>
            <person name="Woyke T."/>
            <person name="Klenk H.P."/>
            <person name="Zhou Y."/>
            <person name="Lilburn T.G."/>
            <person name="Beck B.J."/>
            <person name="De Vos P."/>
            <person name="Vandamme P."/>
            <person name="Eisen J.A."/>
            <person name="Garrity G."/>
            <person name="Hugenholtz P."/>
            <person name="Kyrpides N.C."/>
        </authorList>
    </citation>
    <scope>NUCLEOTIDE SEQUENCE [LARGE SCALE GENOMIC DNA]</scope>
    <source>
        <strain evidence="3 4">VKM Ac-2541</strain>
    </source>
</reference>
<sequence length="313" mass="34020">MTESMTLGQTEVRVSRLGLGAMVWGDMSTAPRWNPARNAYGPTSTAEEQQAALETSLAAGVNFVDTAAMYGKGASERRVGELTEGRDVVVATKFPFGFLSRTGSLPATLDGSLARLRRTTIDLYQVHFPVRWMSIPKLMDLMADAVEAGKVRAVGVSNYNAEQMRAAHAQLVRRGLVLASNQVQYSLLRRNPETDGVLDACRELGVTLIAYMPLASGALTGKYSASNQPAGWRSRSSVFRNENLPTLVQLLREIGERHDRTPSQVALRWLIQQDAVLPIPGAKNSSQAIQNAGALTFTLDDAEVEALRRGTDS</sequence>
<dbReference type="PANTHER" id="PTHR43625:SF88">
    <property type="entry name" value="OS07G0143000 PROTEIN"/>
    <property type="match status" value="1"/>
</dbReference>
<evidence type="ECO:0000313" key="4">
    <source>
        <dbReference type="Proteomes" id="UP000295573"/>
    </source>
</evidence>
<dbReference type="Gene3D" id="3.20.20.100">
    <property type="entry name" value="NADP-dependent oxidoreductase domain"/>
    <property type="match status" value="1"/>
</dbReference>
<dbReference type="GO" id="GO:0016491">
    <property type="term" value="F:oxidoreductase activity"/>
    <property type="evidence" value="ECO:0007669"/>
    <property type="project" value="UniProtKB-KW"/>
</dbReference>
<organism evidence="3 4">
    <name type="scientific">Kribbella antiqua</name>
    <dbReference type="NCBI Taxonomy" id="2512217"/>
    <lineage>
        <taxon>Bacteria</taxon>
        <taxon>Bacillati</taxon>
        <taxon>Actinomycetota</taxon>
        <taxon>Actinomycetes</taxon>
        <taxon>Propionibacteriales</taxon>
        <taxon>Kribbellaceae</taxon>
        <taxon>Kribbella</taxon>
    </lineage>
</organism>
<evidence type="ECO:0000313" key="3">
    <source>
        <dbReference type="EMBL" id="TCO47544.1"/>
    </source>
</evidence>